<dbReference type="EMBL" id="JXNT01000020">
    <property type="protein sequence ID" value="ODM14868.1"/>
    <property type="molecule type" value="Genomic_DNA"/>
</dbReference>
<protein>
    <recommendedName>
        <fullName evidence="3">Ketoreductase (KR) domain-containing protein</fullName>
    </recommendedName>
</protein>
<comment type="caution">
    <text evidence="1">The sequence shown here is derived from an EMBL/GenBank/DDBJ whole genome shotgun (WGS) entry which is preliminary data.</text>
</comment>
<dbReference type="InterPro" id="IPR036291">
    <property type="entry name" value="NAD(P)-bd_dom_sf"/>
</dbReference>
<keyword evidence="2" id="KW-1185">Reference proteome</keyword>
<evidence type="ECO:0000313" key="1">
    <source>
        <dbReference type="EMBL" id="ODM14868.1"/>
    </source>
</evidence>
<dbReference type="STRING" id="573508.A0A1E3B1S8"/>
<accession>A0A1E3B1S8</accession>
<organism evidence="1 2">
    <name type="scientific">Aspergillus cristatus</name>
    <name type="common">Chinese Fuzhuan brick tea-fermentation fungus</name>
    <name type="synonym">Eurotium cristatum</name>
    <dbReference type="NCBI Taxonomy" id="573508"/>
    <lineage>
        <taxon>Eukaryota</taxon>
        <taxon>Fungi</taxon>
        <taxon>Dikarya</taxon>
        <taxon>Ascomycota</taxon>
        <taxon>Pezizomycotina</taxon>
        <taxon>Eurotiomycetes</taxon>
        <taxon>Eurotiomycetidae</taxon>
        <taxon>Eurotiales</taxon>
        <taxon>Aspergillaceae</taxon>
        <taxon>Aspergillus</taxon>
        <taxon>Aspergillus subgen. Aspergillus</taxon>
    </lineage>
</organism>
<dbReference type="SUPFAM" id="SSF51735">
    <property type="entry name" value="NAD(P)-binding Rossmann-fold domains"/>
    <property type="match status" value="1"/>
</dbReference>
<dbReference type="OrthoDB" id="191139at2759"/>
<dbReference type="VEuPathDB" id="FungiDB:SI65_09620"/>
<proteinExistence type="predicted"/>
<name>A0A1E3B1S8_ASPCR</name>
<reference evidence="1 2" key="1">
    <citation type="journal article" date="2016" name="BMC Genomics">
        <title>Comparative genomic and transcriptomic analyses of the Fuzhuan brick tea-fermentation fungus Aspergillus cristatus.</title>
        <authorList>
            <person name="Ge Y."/>
            <person name="Wang Y."/>
            <person name="Liu Y."/>
            <person name="Tan Y."/>
            <person name="Ren X."/>
            <person name="Zhang X."/>
            <person name="Hyde K.D."/>
            <person name="Liu Y."/>
            <person name="Liu Z."/>
        </authorList>
    </citation>
    <scope>NUCLEOTIDE SEQUENCE [LARGE SCALE GENOMIC DNA]</scope>
    <source>
        <strain evidence="1 2">GZAAS20.1005</strain>
    </source>
</reference>
<dbReference type="AlphaFoldDB" id="A0A1E3B1S8"/>
<dbReference type="Proteomes" id="UP000094569">
    <property type="component" value="Unassembled WGS sequence"/>
</dbReference>
<evidence type="ECO:0008006" key="3">
    <source>
        <dbReference type="Google" id="ProtNLM"/>
    </source>
</evidence>
<sequence length="77" mass="8281">MVFLGCKSVPFDPKQDIPPLNGKMILVAGGNIGLGKQCAVEYARHQPALIWLAARNIDKGQAAADEIRQQVPDALPD</sequence>
<gene>
    <name evidence="1" type="ORF">SI65_09620</name>
</gene>
<dbReference type="Gene3D" id="3.40.50.720">
    <property type="entry name" value="NAD(P)-binding Rossmann-like Domain"/>
    <property type="match status" value="1"/>
</dbReference>
<evidence type="ECO:0000313" key="2">
    <source>
        <dbReference type="Proteomes" id="UP000094569"/>
    </source>
</evidence>